<evidence type="ECO:0000313" key="2">
    <source>
        <dbReference type="EMBL" id="TGE19873.1"/>
    </source>
</evidence>
<dbReference type="Proteomes" id="UP000297739">
    <property type="component" value="Unassembled WGS sequence"/>
</dbReference>
<keyword evidence="1 2" id="KW-0808">Transferase</keyword>
<protein>
    <recommendedName>
        <fullName evidence="1">Anhydro-N-acetylmuramic acid kinase</fullName>
        <ecNumber evidence="1">2.7.1.170</ecNumber>
    </recommendedName>
    <alternativeName>
        <fullName evidence="1">AnhMurNAc kinase</fullName>
    </alternativeName>
</protein>
<dbReference type="EC" id="2.7.1.170" evidence="1"/>
<sequence length="400" mass="42336">MNANLTRLVTAAQKPARRIIGLMSGTSLDGLDVALCRFVGHGPATQVTVEHFATVPYSAHIRHEIRRVFAQPQVELQHLTLLHAWLGSLHADMVLACLAQWQVEPAEVDALASHGQTVFHAPRHQHQLPDWPNATLQLGDGDHLAVRTGILTLSDFRQKHVAAGGQGAPLAVYGDYLIFSQPGEDRLLLNLGGIANFTYLAGSLNAAAVFSTDTGPGNTLLDAFVRELYPGTQYDENGALAAQGTIQPQLLAALLHHPFFVATLPKTTGPELFNVAYVKAAQAQTGTHDLSATDLLATLTTFSAAGVARAIKQAFGTNPEFTVYVSGGGMHNPTLMAALARELADCRFSTTAALGIDPDAKEAVLFAILANETLVGDARPIGTGAQAVPAITLGKLSFPA</sequence>
<reference evidence="2 3" key="1">
    <citation type="submission" date="2019-04" db="EMBL/GenBank/DDBJ databases">
        <authorList>
            <person name="Feng G."/>
            <person name="Zhang J."/>
            <person name="Zhu H."/>
        </authorList>
    </citation>
    <scope>NUCLEOTIDE SEQUENCE [LARGE SCALE GENOMIC DNA]</scope>
    <source>
        <strain evidence="2 3">JCM 17223</strain>
    </source>
</reference>
<organism evidence="2 3">
    <name type="scientific">Hymenobacter elongatus</name>
    <dbReference type="NCBI Taxonomy" id="877208"/>
    <lineage>
        <taxon>Bacteria</taxon>
        <taxon>Pseudomonadati</taxon>
        <taxon>Bacteroidota</taxon>
        <taxon>Cytophagia</taxon>
        <taxon>Cytophagales</taxon>
        <taxon>Hymenobacteraceae</taxon>
        <taxon>Hymenobacter</taxon>
    </lineage>
</organism>
<dbReference type="PANTHER" id="PTHR30605:SF0">
    <property type="entry name" value="ANHYDRO-N-ACETYLMURAMIC ACID KINASE"/>
    <property type="match status" value="1"/>
</dbReference>
<dbReference type="GO" id="GO:0016773">
    <property type="term" value="F:phosphotransferase activity, alcohol group as acceptor"/>
    <property type="evidence" value="ECO:0007669"/>
    <property type="project" value="UniProtKB-UniRule"/>
</dbReference>
<keyword evidence="1" id="KW-0119">Carbohydrate metabolism</keyword>
<accession>A0A4Z0PSP1</accession>
<dbReference type="NCBIfam" id="NF007149">
    <property type="entry name" value="PRK09585.3-4"/>
    <property type="match status" value="1"/>
</dbReference>
<dbReference type="GO" id="GO:0009254">
    <property type="term" value="P:peptidoglycan turnover"/>
    <property type="evidence" value="ECO:0007669"/>
    <property type="project" value="UniProtKB-UniRule"/>
</dbReference>
<dbReference type="InterPro" id="IPR005338">
    <property type="entry name" value="Anhydro_N_Ac-Mur_kinase"/>
</dbReference>
<comment type="similarity">
    <text evidence="1">Belongs to the anhydro-N-acetylmuramic acid kinase family.</text>
</comment>
<dbReference type="Pfam" id="PF03702">
    <property type="entry name" value="AnmK"/>
    <property type="match status" value="1"/>
</dbReference>
<dbReference type="UniPathway" id="UPA00544"/>
<dbReference type="CDD" id="cd24050">
    <property type="entry name" value="ASKHA_NBD_ANMK"/>
    <property type="match status" value="1"/>
</dbReference>
<dbReference type="OrthoDB" id="9763949at2"/>
<evidence type="ECO:0000256" key="1">
    <source>
        <dbReference type="HAMAP-Rule" id="MF_01270"/>
    </source>
</evidence>
<dbReference type="HAMAP" id="MF_01270">
    <property type="entry name" value="AnhMurNAc_kinase"/>
    <property type="match status" value="1"/>
</dbReference>
<dbReference type="GO" id="GO:0005524">
    <property type="term" value="F:ATP binding"/>
    <property type="evidence" value="ECO:0007669"/>
    <property type="project" value="UniProtKB-UniRule"/>
</dbReference>
<comment type="function">
    <text evidence="1">Catalyzes the specific phosphorylation of 1,6-anhydro-N-acetylmuramic acid (anhMurNAc) with the simultaneous cleavage of the 1,6-anhydro ring, generating MurNAc-6-P. Is required for the utilization of anhMurNAc either imported from the medium or derived from its own cell wall murein, and thus plays a role in cell wall recycling.</text>
</comment>
<keyword evidence="1" id="KW-0067">ATP-binding</keyword>
<keyword evidence="3" id="KW-1185">Reference proteome</keyword>
<dbReference type="GO" id="GO:0006040">
    <property type="term" value="P:amino sugar metabolic process"/>
    <property type="evidence" value="ECO:0007669"/>
    <property type="project" value="InterPro"/>
</dbReference>
<keyword evidence="1" id="KW-0547">Nucleotide-binding</keyword>
<comment type="pathway">
    <text evidence="1">Amino-sugar metabolism; 1,6-anhydro-N-acetylmuramate degradation.</text>
</comment>
<dbReference type="GO" id="GO:0016301">
    <property type="term" value="F:kinase activity"/>
    <property type="evidence" value="ECO:0007669"/>
    <property type="project" value="UniProtKB-KW"/>
</dbReference>
<dbReference type="GO" id="GO:0097175">
    <property type="term" value="P:1,6-anhydro-N-acetyl-beta-muramic acid catabolic process"/>
    <property type="evidence" value="ECO:0007669"/>
    <property type="project" value="UniProtKB-UniRule"/>
</dbReference>
<comment type="catalytic activity">
    <reaction evidence="1">
        <text>1,6-anhydro-N-acetyl-beta-muramate + ATP + H2O = N-acetyl-D-muramate 6-phosphate + ADP + H(+)</text>
        <dbReference type="Rhea" id="RHEA:24952"/>
        <dbReference type="ChEBI" id="CHEBI:15377"/>
        <dbReference type="ChEBI" id="CHEBI:15378"/>
        <dbReference type="ChEBI" id="CHEBI:30616"/>
        <dbReference type="ChEBI" id="CHEBI:58690"/>
        <dbReference type="ChEBI" id="CHEBI:58722"/>
        <dbReference type="ChEBI" id="CHEBI:456216"/>
        <dbReference type="EC" id="2.7.1.170"/>
    </reaction>
</comment>
<feature type="binding site" evidence="1">
    <location>
        <begin position="25"/>
        <end position="32"/>
    </location>
    <ligand>
        <name>ATP</name>
        <dbReference type="ChEBI" id="CHEBI:30616"/>
    </ligand>
</feature>
<gene>
    <name evidence="1" type="primary">anmK</name>
    <name evidence="2" type="ORF">E5J99_01890</name>
</gene>
<dbReference type="Gene3D" id="3.30.420.40">
    <property type="match status" value="2"/>
</dbReference>
<dbReference type="AlphaFoldDB" id="A0A4Z0PSP1"/>
<dbReference type="SUPFAM" id="SSF53067">
    <property type="entry name" value="Actin-like ATPase domain"/>
    <property type="match status" value="1"/>
</dbReference>
<comment type="caution">
    <text evidence="2">The sequence shown here is derived from an EMBL/GenBank/DDBJ whole genome shotgun (WGS) entry which is preliminary data.</text>
</comment>
<dbReference type="InterPro" id="IPR043129">
    <property type="entry name" value="ATPase_NBD"/>
</dbReference>
<name>A0A4Z0PSP1_9BACT</name>
<proteinExistence type="inferred from homology"/>
<dbReference type="EMBL" id="SRLD01000002">
    <property type="protein sequence ID" value="TGE19873.1"/>
    <property type="molecule type" value="Genomic_DNA"/>
</dbReference>
<dbReference type="RefSeq" id="WP_135496020.1">
    <property type="nucleotide sequence ID" value="NZ_SRLD01000002.1"/>
</dbReference>
<dbReference type="UniPathway" id="UPA00343"/>
<comment type="pathway">
    <text evidence="1">Cell wall biogenesis; peptidoglycan recycling.</text>
</comment>
<keyword evidence="1 2" id="KW-0418">Kinase</keyword>
<dbReference type="NCBIfam" id="NF007148">
    <property type="entry name" value="PRK09585.3-2"/>
    <property type="match status" value="1"/>
</dbReference>
<evidence type="ECO:0000313" key="3">
    <source>
        <dbReference type="Proteomes" id="UP000297739"/>
    </source>
</evidence>
<dbReference type="PANTHER" id="PTHR30605">
    <property type="entry name" value="ANHYDRO-N-ACETYLMURAMIC ACID KINASE"/>
    <property type="match status" value="1"/>
</dbReference>